<reference evidence="1 2" key="1">
    <citation type="submission" date="2021-05" db="EMBL/GenBank/DDBJ databases">
        <title>Phylogenetic classification of ten novel species belonging to the genus Bifidobacterium comprising B. colchicus sp. nov., B. abeli sp. nov., B. bicoloris sp. nov., B. guerezis sp. nov., B. rosaliae sp. nov., B. santillanensis sp. nov., B. argentati sp. nov., B. amazzoni sp. nov., B. pluviali sp. nov., and B. pinnaculum sp. nov.</title>
        <authorList>
            <person name="Lugli G.A."/>
            <person name="Ruiz Garcia L."/>
            <person name="Margolles A."/>
            <person name="Ventura M."/>
        </authorList>
    </citation>
    <scope>NUCLEOTIDE SEQUENCE [LARGE SCALE GENOMIC DNA]</scope>
    <source>
        <strain evidence="1 2">6T3</strain>
    </source>
</reference>
<protein>
    <recommendedName>
        <fullName evidence="3">Tail fiber protein</fullName>
    </recommendedName>
</protein>
<accession>A0ABS6WCL6</accession>
<sequence>MTAQTSRYKLTYPTGSDLVSAAPSQLQTMAESIESALGMVDDRQTDEAVKPVVRPTLAQLADVAGVAGQTGYVTADTTTANNGPYYYNGAAWVKYADQPTIDDLLQPVTLQFSHVDYDIQYSAYKAGRLVMCFVKATRTGGSWDMSAWTATQICAIPDELRPAVYDINFPGVDNTATAAPVTGFILGASSISLRAYRAVQHFKGAWTHGLLTWVTK</sequence>
<organism evidence="1 2">
    <name type="scientific">Bifidobacterium phasiani</name>
    <dbReference type="NCBI Taxonomy" id="2834431"/>
    <lineage>
        <taxon>Bacteria</taxon>
        <taxon>Bacillati</taxon>
        <taxon>Actinomycetota</taxon>
        <taxon>Actinomycetes</taxon>
        <taxon>Bifidobacteriales</taxon>
        <taxon>Bifidobacteriaceae</taxon>
        <taxon>Bifidobacterium</taxon>
    </lineage>
</organism>
<gene>
    <name evidence="1" type="ORF">KIH73_10675</name>
</gene>
<proteinExistence type="predicted"/>
<name>A0ABS6WCL6_9BIFI</name>
<dbReference type="EMBL" id="JAHBBD010000043">
    <property type="protein sequence ID" value="MBW3083804.1"/>
    <property type="molecule type" value="Genomic_DNA"/>
</dbReference>
<comment type="caution">
    <text evidence="1">The sequence shown here is derived from an EMBL/GenBank/DDBJ whole genome shotgun (WGS) entry which is preliminary data.</text>
</comment>
<evidence type="ECO:0000313" key="2">
    <source>
        <dbReference type="Proteomes" id="UP000812844"/>
    </source>
</evidence>
<evidence type="ECO:0008006" key="3">
    <source>
        <dbReference type="Google" id="ProtNLM"/>
    </source>
</evidence>
<keyword evidence="2" id="KW-1185">Reference proteome</keyword>
<evidence type="ECO:0000313" key="1">
    <source>
        <dbReference type="EMBL" id="MBW3083804.1"/>
    </source>
</evidence>
<dbReference type="RefSeq" id="WP_219083343.1">
    <property type="nucleotide sequence ID" value="NZ_JAHBBD010000043.1"/>
</dbReference>
<dbReference type="Proteomes" id="UP000812844">
    <property type="component" value="Unassembled WGS sequence"/>
</dbReference>